<dbReference type="InterPro" id="IPR036388">
    <property type="entry name" value="WH-like_DNA-bd_sf"/>
</dbReference>
<accession>A0A2S7SZX5</accession>
<dbReference type="GO" id="GO:0006352">
    <property type="term" value="P:DNA-templated transcription initiation"/>
    <property type="evidence" value="ECO:0007669"/>
    <property type="project" value="InterPro"/>
</dbReference>
<dbReference type="InterPro" id="IPR039425">
    <property type="entry name" value="RNA_pol_sigma-70-like"/>
</dbReference>
<gene>
    <name evidence="7" type="ORF">CJD36_007150</name>
</gene>
<evidence type="ECO:0000256" key="4">
    <source>
        <dbReference type="ARBA" id="ARBA00023125"/>
    </source>
</evidence>
<dbReference type="PANTHER" id="PTHR43133">
    <property type="entry name" value="RNA POLYMERASE ECF-TYPE SIGMA FACTO"/>
    <property type="match status" value="1"/>
</dbReference>
<evidence type="ECO:0000256" key="1">
    <source>
        <dbReference type="ARBA" id="ARBA00010641"/>
    </source>
</evidence>
<dbReference type="Pfam" id="PF04542">
    <property type="entry name" value="Sigma70_r2"/>
    <property type="match status" value="1"/>
</dbReference>
<dbReference type="Proteomes" id="UP000239872">
    <property type="component" value="Unassembled WGS sequence"/>
</dbReference>
<keyword evidence="3" id="KW-0731">Sigma factor</keyword>
<evidence type="ECO:0000256" key="5">
    <source>
        <dbReference type="ARBA" id="ARBA00023163"/>
    </source>
</evidence>
<keyword evidence="4" id="KW-0238">DNA-binding</keyword>
<sequence length="165" mass="19297">MWLGHLLQRYTTLLLGVAMKYLKDRTLAEDAVQQVFLKALTHMPKEEITNFKGWLYILTRNHCLQSLRDKTYNTDTDALHGLASPVVDNEEIRLQEYTLQQMNEGILLLNEEQRVTITLFYLRKKSYEQITAQTGFTYMQVKSFIQNGKRNLKSILLKKLGARDI</sequence>
<proteinExistence type="inferred from homology"/>
<dbReference type="InterPro" id="IPR007627">
    <property type="entry name" value="RNA_pol_sigma70_r2"/>
</dbReference>
<dbReference type="SUPFAM" id="SSF88659">
    <property type="entry name" value="Sigma3 and sigma4 domains of RNA polymerase sigma factors"/>
    <property type="match status" value="1"/>
</dbReference>
<dbReference type="InterPro" id="IPR014284">
    <property type="entry name" value="RNA_pol_sigma-70_dom"/>
</dbReference>
<dbReference type="AlphaFoldDB" id="A0A2S7SZX5"/>
<organism evidence="7 8">
    <name type="scientific">Flavipsychrobacter stenotrophus</name>
    <dbReference type="NCBI Taxonomy" id="2077091"/>
    <lineage>
        <taxon>Bacteria</taxon>
        <taxon>Pseudomonadati</taxon>
        <taxon>Bacteroidota</taxon>
        <taxon>Chitinophagia</taxon>
        <taxon>Chitinophagales</taxon>
        <taxon>Chitinophagaceae</taxon>
        <taxon>Flavipsychrobacter</taxon>
    </lineage>
</organism>
<dbReference type="GO" id="GO:0016987">
    <property type="term" value="F:sigma factor activity"/>
    <property type="evidence" value="ECO:0007669"/>
    <property type="project" value="UniProtKB-KW"/>
</dbReference>
<keyword evidence="5" id="KW-0804">Transcription</keyword>
<dbReference type="InterPro" id="IPR013325">
    <property type="entry name" value="RNA_pol_sigma_r2"/>
</dbReference>
<dbReference type="OrthoDB" id="1116873at2"/>
<dbReference type="InterPro" id="IPR013324">
    <property type="entry name" value="RNA_pol_sigma_r3/r4-like"/>
</dbReference>
<evidence type="ECO:0000256" key="3">
    <source>
        <dbReference type="ARBA" id="ARBA00023082"/>
    </source>
</evidence>
<keyword evidence="2" id="KW-0805">Transcription regulation</keyword>
<evidence type="ECO:0000256" key="2">
    <source>
        <dbReference type="ARBA" id="ARBA00023015"/>
    </source>
</evidence>
<reference evidence="7 8" key="1">
    <citation type="submission" date="2018-01" db="EMBL/GenBank/DDBJ databases">
        <title>A novel member of the phylum Bacteroidetes isolated from glacier ice.</title>
        <authorList>
            <person name="Liu Q."/>
            <person name="Xin Y.-H."/>
        </authorList>
    </citation>
    <scope>NUCLEOTIDE SEQUENCE [LARGE SCALE GENOMIC DNA]</scope>
    <source>
        <strain evidence="7 8">RB1R16</strain>
    </source>
</reference>
<keyword evidence="8" id="KW-1185">Reference proteome</keyword>
<dbReference type="EMBL" id="PPSL01000002">
    <property type="protein sequence ID" value="PQJ12161.1"/>
    <property type="molecule type" value="Genomic_DNA"/>
</dbReference>
<dbReference type="NCBIfam" id="TIGR02937">
    <property type="entry name" value="sigma70-ECF"/>
    <property type="match status" value="1"/>
</dbReference>
<dbReference type="Gene3D" id="1.10.1740.10">
    <property type="match status" value="1"/>
</dbReference>
<dbReference type="SUPFAM" id="SSF88946">
    <property type="entry name" value="Sigma2 domain of RNA polymerase sigma factors"/>
    <property type="match status" value="1"/>
</dbReference>
<evidence type="ECO:0000313" key="7">
    <source>
        <dbReference type="EMBL" id="PQJ12161.1"/>
    </source>
</evidence>
<dbReference type="Gene3D" id="1.10.10.10">
    <property type="entry name" value="Winged helix-like DNA-binding domain superfamily/Winged helix DNA-binding domain"/>
    <property type="match status" value="1"/>
</dbReference>
<evidence type="ECO:0000313" key="8">
    <source>
        <dbReference type="Proteomes" id="UP000239872"/>
    </source>
</evidence>
<comment type="caution">
    <text evidence="7">The sequence shown here is derived from an EMBL/GenBank/DDBJ whole genome shotgun (WGS) entry which is preliminary data.</text>
</comment>
<dbReference type="GO" id="GO:0003677">
    <property type="term" value="F:DNA binding"/>
    <property type="evidence" value="ECO:0007669"/>
    <property type="project" value="UniProtKB-KW"/>
</dbReference>
<evidence type="ECO:0000259" key="6">
    <source>
        <dbReference type="Pfam" id="PF04542"/>
    </source>
</evidence>
<protein>
    <submittedName>
        <fullName evidence="7">Sigma-70 family RNA polymerase sigma factor</fullName>
    </submittedName>
</protein>
<comment type="similarity">
    <text evidence="1">Belongs to the sigma-70 factor family. ECF subfamily.</text>
</comment>
<feature type="domain" description="RNA polymerase sigma-70 region 2" evidence="6">
    <location>
        <begin position="6"/>
        <end position="70"/>
    </location>
</feature>
<dbReference type="PANTHER" id="PTHR43133:SF8">
    <property type="entry name" value="RNA POLYMERASE SIGMA FACTOR HI_1459-RELATED"/>
    <property type="match status" value="1"/>
</dbReference>
<name>A0A2S7SZX5_9BACT</name>